<evidence type="ECO:0000256" key="4">
    <source>
        <dbReference type="ARBA" id="ARBA00022598"/>
    </source>
</evidence>
<feature type="domain" description="Carrier" evidence="5">
    <location>
        <begin position="1631"/>
        <end position="1706"/>
    </location>
</feature>
<dbReference type="PANTHER" id="PTHR45527">
    <property type="entry name" value="NONRIBOSOMAL PEPTIDE SYNTHETASE"/>
    <property type="match status" value="1"/>
</dbReference>
<evidence type="ECO:0000256" key="2">
    <source>
        <dbReference type="ARBA" id="ARBA00022450"/>
    </source>
</evidence>
<keyword evidence="2" id="KW-0596">Phosphopantetheine</keyword>
<dbReference type="Gene3D" id="3.40.50.1820">
    <property type="entry name" value="alpha/beta hydrolase"/>
    <property type="match status" value="2"/>
</dbReference>
<dbReference type="InterPro" id="IPR025110">
    <property type="entry name" value="AMP-bd_C"/>
</dbReference>
<protein>
    <recommendedName>
        <fullName evidence="1">oleoyl-[acyl-carrier-protein] hydrolase</fullName>
        <ecNumber evidence="1">3.1.2.14</ecNumber>
    </recommendedName>
</protein>
<dbReference type="InterPro" id="IPR020845">
    <property type="entry name" value="AMP-binding_CS"/>
</dbReference>
<dbReference type="InterPro" id="IPR006202">
    <property type="entry name" value="Neur_chan_lig-bd"/>
</dbReference>
<dbReference type="FunFam" id="3.30.300.30:FF:000015">
    <property type="entry name" value="Nonribosomal peptide synthase SidD"/>
    <property type="match status" value="1"/>
</dbReference>
<dbReference type="InterPro" id="IPR029058">
    <property type="entry name" value="AB_hydrolase_fold"/>
</dbReference>
<reference evidence="7" key="1">
    <citation type="submission" date="2022-11" db="UniProtKB">
        <authorList>
            <consortium name="WormBaseParasite"/>
        </authorList>
    </citation>
    <scope>IDENTIFICATION</scope>
</reference>
<dbReference type="Gene3D" id="3.30.559.10">
    <property type="entry name" value="Chloramphenicol acetyltransferase-like domain"/>
    <property type="match status" value="4"/>
</dbReference>
<dbReference type="InterPro" id="IPR023213">
    <property type="entry name" value="CAT-like_dom_sf"/>
</dbReference>
<organism evidence="6 7">
    <name type="scientific">Setaria digitata</name>
    <dbReference type="NCBI Taxonomy" id="48799"/>
    <lineage>
        <taxon>Eukaryota</taxon>
        <taxon>Metazoa</taxon>
        <taxon>Ecdysozoa</taxon>
        <taxon>Nematoda</taxon>
        <taxon>Chromadorea</taxon>
        <taxon>Rhabditida</taxon>
        <taxon>Spirurina</taxon>
        <taxon>Spiruromorpha</taxon>
        <taxon>Filarioidea</taxon>
        <taxon>Setariidae</taxon>
        <taxon>Setaria</taxon>
    </lineage>
</organism>
<dbReference type="GO" id="GO:0043041">
    <property type="term" value="P:amino acid activation for nonribosomal peptide biosynthetic process"/>
    <property type="evidence" value="ECO:0007669"/>
    <property type="project" value="TreeGrafter"/>
</dbReference>
<dbReference type="PANTHER" id="PTHR45527:SF1">
    <property type="entry name" value="FATTY ACID SYNTHASE"/>
    <property type="match status" value="1"/>
</dbReference>
<dbReference type="InterPro" id="IPR001242">
    <property type="entry name" value="Condensation_dom"/>
</dbReference>
<dbReference type="SUPFAM" id="SSF53474">
    <property type="entry name" value="alpha/beta-Hydrolases"/>
    <property type="match status" value="1"/>
</dbReference>
<evidence type="ECO:0000256" key="3">
    <source>
        <dbReference type="ARBA" id="ARBA00022553"/>
    </source>
</evidence>
<dbReference type="SUPFAM" id="SSF56801">
    <property type="entry name" value="Acetyl-CoA synthetase-like"/>
    <property type="match status" value="2"/>
</dbReference>
<dbReference type="GO" id="GO:0016020">
    <property type="term" value="C:membrane"/>
    <property type="evidence" value="ECO:0007669"/>
    <property type="project" value="InterPro"/>
</dbReference>
<dbReference type="GO" id="GO:0005230">
    <property type="term" value="F:extracellular ligand-gated monoatomic ion channel activity"/>
    <property type="evidence" value="ECO:0007669"/>
    <property type="project" value="InterPro"/>
</dbReference>
<dbReference type="InterPro" id="IPR009081">
    <property type="entry name" value="PP-bd_ACP"/>
</dbReference>
<dbReference type="Pfam" id="PF00668">
    <property type="entry name" value="Condensation"/>
    <property type="match status" value="4"/>
</dbReference>
<dbReference type="GO" id="GO:0047527">
    <property type="term" value="F:2,3-dihydroxybenzoate-serine ligase activity"/>
    <property type="evidence" value="ECO:0007669"/>
    <property type="project" value="TreeGrafter"/>
</dbReference>
<dbReference type="Pfam" id="PF00550">
    <property type="entry name" value="PP-binding"/>
    <property type="match status" value="4"/>
</dbReference>
<evidence type="ECO:0000313" key="7">
    <source>
        <dbReference type="WBParaSite" id="sdigi.contig186.g5838.t1"/>
    </source>
</evidence>
<dbReference type="GO" id="GO:0031177">
    <property type="term" value="F:phosphopantetheine binding"/>
    <property type="evidence" value="ECO:0007669"/>
    <property type="project" value="TreeGrafter"/>
</dbReference>
<keyword evidence="4" id="KW-0436">Ligase</keyword>
<dbReference type="GO" id="GO:0016297">
    <property type="term" value="F:fatty acyl-[ACP] hydrolase activity"/>
    <property type="evidence" value="ECO:0007669"/>
    <property type="project" value="UniProtKB-EC"/>
</dbReference>
<feature type="domain" description="Carrier" evidence="5">
    <location>
        <begin position="3986"/>
        <end position="4061"/>
    </location>
</feature>
<dbReference type="SUPFAM" id="SSF47336">
    <property type="entry name" value="ACP-like"/>
    <property type="match status" value="4"/>
</dbReference>
<dbReference type="InterPro" id="IPR036734">
    <property type="entry name" value="Neur_chan_lig-bd_sf"/>
</dbReference>
<dbReference type="PROSITE" id="PS00455">
    <property type="entry name" value="AMP_BINDING"/>
    <property type="match status" value="2"/>
</dbReference>
<dbReference type="EC" id="3.1.2.14" evidence="1"/>
<name>A0A915PIR2_9BILA</name>
<dbReference type="GO" id="GO:0009366">
    <property type="term" value="C:enterobactin synthetase complex"/>
    <property type="evidence" value="ECO:0007669"/>
    <property type="project" value="TreeGrafter"/>
</dbReference>
<feature type="domain" description="Carrier" evidence="5">
    <location>
        <begin position="3358"/>
        <end position="3433"/>
    </location>
</feature>
<dbReference type="Pfam" id="PF00501">
    <property type="entry name" value="AMP-binding"/>
    <property type="match status" value="2"/>
</dbReference>
<keyword evidence="6" id="KW-1185">Reference proteome</keyword>
<dbReference type="GO" id="GO:0005829">
    <property type="term" value="C:cytosol"/>
    <property type="evidence" value="ECO:0007669"/>
    <property type="project" value="TreeGrafter"/>
</dbReference>
<dbReference type="Gene3D" id="2.70.170.10">
    <property type="entry name" value="Neurotransmitter-gated ion-channel ligand-binding domain"/>
    <property type="match status" value="1"/>
</dbReference>
<dbReference type="InterPro" id="IPR042099">
    <property type="entry name" value="ANL_N_sf"/>
</dbReference>
<accession>A0A915PIR2</accession>
<sequence length="4386" mass="503727">MISLLVLLINGCSGNDTPFVINRATNRVEFSELLLGYNYNQADNRSVEVVISFAIRHVLVYSQRISLSCEIFQTWYDSRLKYSGAKSITIPKSIKIWKPDTNFVNSDVTYGAESLRLYSDGNICWKQRAVLAFPCVADIVFKQDDVSALNCSLIIGSFDNSGAKSIVYTVGSIIFKSNLNPSYNSLMMNYTSTTLEEVALNGESNVKMELKKILLPLVTENRKRFADNSLLLVIDSVKICNGEMDLEKSLPKSPAGLNNLTLLKVTSGNDLVQGYAGEIRYWQTKPYRNLDEIIANMKKKDNLYKSSLKILEEITSWQGDRTNNEEFATVIRFTFSSDNESFVSDGEVLTCLEYSLQTHFMISMLLSVEEIKQVALPLIIFRQLWVVITESKLANVSMKLYDFEGFECGYIKGITFNNGFLECFGNFSEKRNRTTEYEASENVEEKLRRNSSRFNERRPYDVKEMIQESEKLAELDKTHSMDSADKEICHLSDCAADDEKKLLISDRIRKVVEMIIQKPCNDDQASFLSFGFDSLKLSKLDFALQREFSGNFLLPYGCSHYHPSVAALSEYILTIFTQQNNISDKVQSINFQLLDEKLITIIRSGAEISLSAAQKRLVFLNQLDPGRKLAFIETLKFKVKDFKTNKFQKTFNRVIARHTVLRTIYTVTGQTVLSLTEAYFLICIESDITSRLWKPIELFDISPPMRVFVATEEDSKGNEKLKDENFSDHTCQEENEWIQKRKNRQVMMSKFTNTSVLIIIQLHHIMIDGFSIKLLINELHTLYCENKPLRPAVYQYGHYVILEDQQRQDFEGRKLREDFWQHLIHEVTLQTLPLDETKHCIGKYLGRCLQVGLDSGTKENLKNLAVHCSATQFSVLLANFQLLLYKRFGFKDSCIGIAVAQREISELSTVLGCLLNVVPLINTIDSNDQVHNFIAKSCNRLNECIRKQMQFDDLIATLQLERDSPNLPLFQVLFILDDNNYDFDINRPNNLDDGTDNKEEIIKQYNESFQNYDSNFAQYDQVWCFQYRGENITIIIEYNDSRFCRNTLETMVHQYFRLLNRMSQNLHVSVQNIKMISSVEEFDNYRLRIKNRCDFPQKCTVLDLVKKQNKMNPYCNKIIQEGVTFSNIFLQRKSNQLARFLTQKWLQFLGENMQKDSFVVLIFDRSIFFLLIIFALWKSGIGIAPLNPEIFSGNLDEILEKFLHPGCIYECKEKLIREKLLQDFQSQTIKKQNIVFKHDINEVISLISRYSDQELRKKLTEQDLAYMTFTSGSTGKPKQICTEFYGLNNLLLNYAEQLHIKPSSNIYQVVNPSFDIFFADLLEAQTNGASLQLASQKIPSLEEMSTVTHAYIMPAYLSAIPIKQFKKIMNLNLINFGGDYIQSKVLQDAIHAGLHFYNQYGVTEHSIYSTCKLMKVGDKISSVGKPFRNICFSIRDCDKNLCGKRVTGICCISGPGISRGYYDNPCLNQKSFLNNDDLTQLELLLNSDDYYFWTGDLAKIENSAGEMFFHGRNDFKAKIRGMQVDITTIEALLGQHPLVKECIVCLQKTETKELLIAYIICHRDITKEEEGPLVVKSLREYLLIRLPIYMVPSEYVFVREFPLNYNGKVDRKQLPTPNELPKSNMSPKADYILERWEKQVMEIFFTLLPGKAIQLEDSFFEAGGDSLKALIAIQNIKNETGIDLRLRDIFELVSFKAILQRLRENFSTVGCNKVENSENLGLTKSNLNSMQIHDEPKKEAKEDLIKLADVVNKDAEEIIGDGIMAKMMSWPSKNCNEDRQRGKFWFDGSIPVSLQQERLLFLYSFGIEYRKSYELQFLINFHGVMNLKSLNIALNYVMRKHRLLRTIFLQENGKTIQELTSLSECYIEIQRNMLKKRTRMRVELPNSYDTPLLAVAVSDNAELLLILDHLIADGRSIAILTNDIVEFYKRVISEGSIFFDTSETGSSYAEFCLKQRSQLEKFWVALRNADSYLISSDKTELQLQKESGELEKMISKLHNFPPLSLQGDLSNETSDKRCNIIKLKMPVNLLAIKEFCMEKQCTLFAYLLCIFSLTVRSILSNEQKHCFAVVSSALNRTSDTINCVGLFVNTVIIPVDTYFQDINKLISNLQQNIAEALEFQHIPFHYIIQKLNPKRSITGTEAYQISFVLQNASATTLPKIDGVETAAEETAAKYAKFDQAWYCAEFQDYLEMSVEYRIAKYSELKIKYVMNLFASIASQVLSKRCLGIENILEYCGKADAKKLMIENDNLEHTIEIKDTSKQNFILEEILLKIWKEALENPEISVHDNFFAKGGHSLLIPTICYEIEQQISYQCPPQAIFKYQTIRKLAEYISAEKNPKIPTAEEIKIRVCPLQKSLARIYYNAAHSSSTASANDLIKAYQTGFTISLKSINLSKLRYSLNLIIIRHFVLRSTFYCQNNDFFQEIHSGSEIYIALQRMNSQDATPRIPNPFHTIPILCWLIDGTKQEATDSSPWELHFSISHAICDGKSLSIIASELQCAYFESIPNRIGEDFIDFSSRMEQRFLKRYSEMHRFWSRALKDTDAINLQNEKVISAISNTNKCKFFCKKFKDLHKLTMRVAAKCYSSPFSVQLAAFSMVLSEMVTQSPKVVISCPIDMRDSRAKQCVGMCINVLPVVINLKYRNCQDLIRDVARSLADTYVNADLSTEEMEKLCEKYGISNFTNVMIVNNNPEISNHHYAVVNDNLEFTKCALTLFLTQHDQDVVAKIEFKQDLFYSESMSVMLDHWAKIIRRMELTIVTKGEMKHETELQSVDAISYEAGRNEMKLNVKSGEKVLGGEHSFVTENQTDKDIFHRCDYPNISFQHLLRQAIRSDTRLETMTALIGNRESINYRTLNRLIYHTSRTIQEKLVQLTGNTLRTDSVIPVIAQSGIKTVITCLAIIMAGAAYLPIDSTSPSKRILNILEQMEVKFYVTVDKVSNVGQELQNSLISSFQNIIEINLSDSGNDEYSFELPVHLKNIPADLAYVIFTSGTTGKPKGVALAQDGLLNMAVACTRDFWIKPGDCVYQFTNFTFDNSVLEITMALVNGSALFHREDFFMPRKFLKEIKSANITHALLFPGLVDTFEDEEIEELRHLRYWIVGAESASKRVMDCALKSGVNVIQNYGPTETTAYALTRRMKLLDRPNNIGRGIINVIITVRNLRDEMVPKMGVGELSITGVGIMRGYITSNMEERTGKNEEERKWNAGNRRVPGTAVCQQMPSRISFATRDMVRLLTNGDILFLGRYDKQVKIRGHRVELSEVETILCQYPEIKSAKVILKSTGEQQRLVGFIILSDSSKTEFDICTLRKFMLQHLPYYMVPTQYYPLQQFPLTKNSKLDVTALEMLQDPINGPSSKNAEPENSTEVMLLGFFRKVLKDDNISVNDDFFASGGNSFLAAQLAELIEVNSAQNFDIINVFHHRTVRRLSQCIGGFCRKLRSKKTDETRDLHGLKKQTFRFDNIPLSFQQQQFRFLNETKQKRYYELIFIQKFDASLSLQHLKLAFLRLILRQPSLRTIFPEQNYEVHQEILSGTETYFYSSILESGSSSVKSTFRNEDFIPEMINIFQDEEVDFTCQPPVLCAFDATSNKSYAVILRINHIISDAWSTKLLEIDLRDLYHEVLKNRRFNSNSKLLSTYAEYSVEQFERRQSLEKLGADYADKIVTWFMNDQNYNKILENWERNENMVSQVGQVEQNLDFASGEKKQSSELADFRNYSETVFNFEMSRIQKICGSFETTPLVVFLSAFALSLHELSSTNQLIINVPVANRTTKTTNIIGNFLNYLLVNCELITAKGNINTRSTESRNNIDNTASLTEVAIFNTKTDRSFSSAAQTRSMRSYIDSINTTINEIRRFEQVPFTILLKLIRIKLKKLNLPVTELLTRLHKTIFFNFRYGLEEDCESVLGKGETQPPVGCIHEIEVEIDCIKSYYSCKIRMENREKSCKRILILRQRMIFFLQQMSIYPNIQETVDDEHAVIEKQPILPCANPLEGTTINRKLRRIWSECLNKRWIKDDDDFFLEGGTSLLTLKLRSLIKSQLKIYIEIDEIFKYSTFVQLSKFLNERFIKTGCSNNGIKIVNSESVVKAEQNTMPEITGTASWKSDVTKERENLEASKNQQIILFFRRGESNNDGVIVFFHALVGGVTWTYAPIIRQLIRRLPDSFTIIGIQHPDTFSRRCAGNFEFYRSIENLCSKYIQHLDDHLRKAKIRLFIGASFGAILAYQCAVQLQQKGIYIDDIISIDGTSRWRRSTSSAELSYAEHCQQIKDIVKYRVGNMKIDVELLEAISDNAWELLKMMRIYTPIRSLKTPSRLHVTLLKSQFEETLEVDGDDYGWMELCTRTVIGIPFSHDTILHERNIDIIVDIILQSATKAKRTTTSTSHNLSHVNSVA</sequence>
<dbReference type="Proteomes" id="UP000887581">
    <property type="component" value="Unplaced"/>
</dbReference>
<dbReference type="Gene3D" id="1.10.1200.10">
    <property type="entry name" value="ACP-like"/>
    <property type="match status" value="3"/>
</dbReference>
<evidence type="ECO:0000256" key="1">
    <source>
        <dbReference type="ARBA" id="ARBA00012480"/>
    </source>
</evidence>
<evidence type="ECO:0000259" key="5">
    <source>
        <dbReference type="PROSITE" id="PS50075"/>
    </source>
</evidence>
<dbReference type="Gene3D" id="3.30.559.30">
    <property type="entry name" value="Nonribosomal peptide synthetase, condensation domain"/>
    <property type="match status" value="4"/>
</dbReference>
<dbReference type="Pfam" id="PF00975">
    <property type="entry name" value="Thioesterase"/>
    <property type="match status" value="1"/>
</dbReference>
<dbReference type="Gene3D" id="3.40.50.12780">
    <property type="entry name" value="N-terminal domain of ligase-like"/>
    <property type="match status" value="2"/>
</dbReference>
<dbReference type="InterPro" id="IPR001031">
    <property type="entry name" value="Thioesterase"/>
</dbReference>
<dbReference type="SUPFAM" id="SSF63712">
    <property type="entry name" value="Nicotinic receptor ligand binding domain-like"/>
    <property type="match status" value="1"/>
</dbReference>
<keyword evidence="3" id="KW-0597">Phosphoprotein</keyword>
<feature type="domain" description="Carrier" evidence="5">
    <location>
        <begin position="2261"/>
        <end position="2336"/>
    </location>
</feature>
<dbReference type="InterPro" id="IPR036736">
    <property type="entry name" value="ACP-like_sf"/>
</dbReference>
<dbReference type="Pfam" id="PF13193">
    <property type="entry name" value="AMP-binding_C"/>
    <property type="match status" value="1"/>
</dbReference>
<proteinExistence type="predicted"/>
<dbReference type="InterPro" id="IPR000873">
    <property type="entry name" value="AMP-dep_synth/lig_dom"/>
</dbReference>
<dbReference type="WBParaSite" id="sdigi.contig186.g5838.t1">
    <property type="protein sequence ID" value="sdigi.contig186.g5838.t1"/>
    <property type="gene ID" value="sdigi.contig186.g5838"/>
</dbReference>
<evidence type="ECO:0000313" key="6">
    <source>
        <dbReference type="Proteomes" id="UP000887581"/>
    </source>
</evidence>
<dbReference type="PROSITE" id="PS50075">
    <property type="entry name" value="CARRIER"/>
    <property type="match status" value="4"/>
</dbReference>
<dbReference type="Gene3D" id="3.30.300.30">
    <property type="match status" value="2"/>
</dbReference>
<dbReference type="Pfam" id="PF02931">
    <property type="entry name" value="Neur_chan_LBD"/>
    <property type="match status" value="1"/>
</dbReference>
<dbReference type="GO" id="GO:0009239">
    <property type="term" value="P:enterobactin biosynthetic process"/>
    <property type="evidence" value="ECO:0007669"/>
    <property type="project" value="TreeGrafter"/>
</dbReference>
<dbReference type="InterPro" id="IPR045851">
    <property type="entry name" value="AMP-bd_C_sf"/>
</dbReference>
<dbReference type="SUPFAM" id="SSF52777">
    <property type="entry name" value="CoA-dependent acyltransferases"/>
    <property type="match status" value="8"/>
</dbReference>